<evidence type="ECO:0000313" key="3">
    <source>
        <dbReference type="Proteomes" id="UP001500058"/>
    </source>
</evidence>
<evidence type="ECO:0000313" key="2">
    <source>
        <dbReference type="EMBL" id="GAA2410999.1"/>
    </source>
</evidence>
<dbReference type="EMBL" id="BAAATJ010000025">
    <property type="protein sequence ID" value="GAA2410999.1"/>
    <property type="molecule type" value="Genomic_DNA"/>
</dbReference>
<feature type="region of interest" description="Disordered" evidence="1">
    <location>
        <begin position="1"/>
        <end position="66"/>
    </location>
</feature>
<comment type="caution">
    <text evidence="2">The sequence shown here is derived from an EMBL/GenBank/DDBJ whole genome shotgun (WGS) entry which is preliminary data.</text>
</comment>
<dbReference type="Proteomes" id="UP001500058">
    <property type="component" value="Unassembled WGS sequence"/>
</dbReference>
<organism evidence="2 3">
    <name type="scientific">Streptomyces glaucosporus</name>
    <dbReference type="NCBI Taxonomy" id="284044"/>
    <lineage>
        <taxon>Bacteria</taxon>
        <taxon>Bacillati</taxon>
        <taxon>Actinomycetota</taxon>
        <taxon>Actinomycetes</taxon>
        <taxon>Kitasatosporales</taxon>
        <taxon>Streptomycetaceae</taxon>
        <taxon>Streptomyces</taxon>
    </lineage>
</organism>
<accession>A0ABN3IRW9</accession>
<gene>
    <name evidence="2" type="ORF">GCM10010420_44810</name>
</gene>
<proteinExistence type="predicted"/>
<keyword evidence="3" id="KW-1185">Reference proteome</keyword>
<name>A0ABN3IRW9_9ACTN</name>
<feature type="compositionally biased region" description="Polar residues" evidence="1">
    <location>
        <begin position="42"/>
        <end position="66"/>
    </location>
</feature>
<evidence type="ECO:0000256" key="1">
    <source>
        <dbReference type="SAM" id="MobiDB-lite"/>
    </source>
</evidence>
<reference evidence="2 3" key="1">
    <citation type="journal article" date="2019" name="Int. J. Syst. Evol. Microbiol.">
        <title>The Global Catalogue of Microorganisms (GCM) 10K type strain sequencing project: providing services to taxonomists for standard genome sequencing and annotation.</title>
        <authorList>
            <consortium name="The Broad Institute Genomics Platform"/>
            <consortium name="The Broad Institute Genome Sequencing Center for Infectious Disease"/>
            <person name="Wu L."/>
            <person name="Ma J."/>
        </authorList>
    </citation>
    <scope>NUCLEOTIDE SEQUENCE [LARGE SCALE GENOMIC DNA]</scope>
    <source>
        <strain evidence="2 3">JCM 6921</strain>
    </source>
</reference>
<protein>
    <submittedName>
        <fullName evidence="2">Uncharacterized protein</fullName>
    </submittedName>
</protein>
<sequence>MEAVSIQLHPLGPPGFPGKGAPAMHMEVPDVPTELAAERLTHNTNNRSLGKSTAQQPTGSSAGNGS</sequence>